<accession>A0AAV3U577</accession>
<comment type="caution">
    <text evidence="1">The sequence shown here is derived from an EMBL/GenBank/DDBJ whole genome shotgun (WGS) entry which is preliminary data.</text>
</comment>
<keyword evidence="2" id="KW-1185">Reference proteome</keyword>
<evidence type="ECO:0000313" key="2">
    <source>
        <dbReference type="Proteomes" id="UP001409585"/>
    </source>
</evidence>
<proteinExistence type="predicted"/>
<reference evidence="2" key="1">
    <citation type="journal article" date="2019" name="Int. J. Syst. Evol. Microbiol.">
        <title>The Global Catalogue of Microorganisms (GCM) 10K type strain sequencing project: providing services to taxonomists for standard genome sequencing and annotation.</title>
        <authorList>
            <consortium name="The Broad Institute Genomics Platform"/>
            <consortium name="The Broad Institute Genome Sequencing Center for Infectious Disease"/>
            <person name="Wu L."/>
            <person name="Ma J."/>
        </authorList>
    </citation>
    <scope>NUCLEOTIDE SEQUENCE [LARGE SCALE GENOMIC DNA]</scope>
    <source>
        <strain evidence="2">JCM 19134</strain>
    </source>
</reference>
<sequence>MINKIRLAQHVNRGRLSKVAPVRWLLFLAVLAAGPSLALSNDQVDSANLFARTIVQLKQMPQENSAIFANIALSHLATAYYDEIDVVYSRDANRKQTRWARSVTDYVHGIVLLNDSIVKGAQPAVRLYPHSEAVVQVDNRLITLAHPRVDQQSAFEQGVLVEYCALVDCVPLAESPTQLASAGDFAHAGSDVREMDWQFSSAGTTCSHGQLTIQFNSSDNLKRLREECSELFNELESLISALHWQRQHGVLIDWNFLTVNAMSGRDESSVLLNAFGDTTVVALPRLVKAQTLLSDLTPWLQARLDGVNVIYEIRSQQYNW</sequence>
<dbReference type="Proteomes" id="UP001409585">
    <property type="component" value="Unassembled WGS sequence"/>
</dbReference>
<name>A0AAV3U577_9ALTE</name>
<dbReference type="AlphaFoldDB" id="A0AAV3U577"/>
<gene>
    <name evidence="1" type="ORF">GCM10025791_30830</name>
</gene>
<protein>
    <submittedName>
        <fullName evidence="1">Uncharacterized protein</fullName>
    </submittedName>
</protein>
<dbReference type="EMBL" id="BAABLX010000028">
    <property type="protein sequence ID" value="GAA4948658.1"/>
    <property type="molecule type" value="Genomic_DNA"/>
</dbReference>
<organism evidence="1 2">
    <name type="scientific">Halioxenophilus aromaticivorans</name>
    <dbReference type="NCBI Taxonomy" id="1306992"/>
    <lineage>
        <taxon>Bacteria</taxon>
        <taxon>Pseudomonadati</taxon>
        <taxon>Pseudomonadota</taxon>
        <taxon>Gammaproteobacteria</taxon>
        <taxon>Alteromonadales</taxon>
        <taxon>Alteromonadaceae</taxon>
        <taxon>Halioxenophilus</taxon>
    </lineage>
</organism>
<evidence type="ECO:0000313" key="1">
    <source>
        <dbReference type="EMBL" id="GAA4948658.1"/>
    </source>
</evidence>
<dbReference type="RefSeq" id="WP_345424204.1">
    <property type="nucleotide sequence ID" value="NZ_AP031496.1"/>
</dbReference>